<evidence type="ECO:0000256" key="1">
    <source>
        <dbReference type="SAM" id="MobiDB-lite"/>
    </source>
</evidence>
<dbReference type="EMBL" id="MDYQ01000202">
    <property type="protein sequence ID" value="PRP78987.1"/>
    <property type="molecule type" value="Genomic_DNA"/>
</dbReference>
<dbReference type="AlphaFoldDB" id="A0A2P6N4V9"/>
<feature type="compositionally biased region" description="Polar residues" evidence="1">
    <location>
        <begin position="50"/>
        <end position="63"/>
    </location>
</feature>
<feature type="compositionally biased region" description="Basic and acidic residues" evidence="1">
    <location>
        <begin position="10"/>
        <end position="24"/>
    </location>
</feature>
<dbReference type="InParanoid" id="A0A2P6N4V9"/>
<feature type="compositionally biased region" description="Polar residues" evidence="1">
    <location>
        <begin position="127"/>
        <end position="138"/>
    </location>
</feature>
<feature type="region of interest" description="Disordered" evidence="1">
    <location>
        <begin position="1"/>
        <end position="181"/>
    </location>
</feature>
<keyword evidence="3" id="KW-1185">Reference proteome</keyword>
<evidence type="ECO:0000313" key="2">
    <source>
        <dbReference type="EMBL" id="PRP78987.1"/>
    </source>
</evidence>
<feature type="compositionally biased region" description="Polar residues" evidence="1">
    <location>
        <begin position="25"/>
        <end position="34"/>
    </location>
</feature>
<accession>A0A2P6N4V9</accession>
<protein>
    <submittedName>
        <fullName evidence="2">Uncharacterized protein</fullName>
    </submittedName>
</protein>
<evidence type="ECO:0000313" key="3">
    <source>
        <dbReference type="Proteomes" id="UP000241769"/>
    </source>
</evidence>
<reference evidence="2 3" key="1">
    <citation type="journal article" date="2018" name="Genome Biol. Evol.">
        <title>Multiple Roots of Fruiting Body Formation in Amoebozoa.</title>
        <authorList>
            <person name="Hillmann F."/>
            <person name="Forbes G."/>
            <person name="Novohradska S."/>
            <person name="Ferling I."/>
            <person name="Riege K."/>
            <person name="Groth M."/>
            <person name="Westermann M."/>
            <person name="Marz M."/>
            <person name="Spaller T."/>
            <person name="Winckler T."/>
            <person name="Schaap P."/>
            <person name="Glockner G."/>
        </authorList>
    </citation>
    <scope>NUCLEOTIDE SEQUENCE [LARGE SCALE GENOMIC DNA]</scope>
    <source>
        <strain evidence="2 3">Jena</strain>
    </source>
</reference>
<feature type="compositionally biased region" description="Basic and acidic residues" evidence="1">
    <location>
        <begin position="140"/>
        <end position="160"/>
    </location>
</feature>
<name>A0A2P6N4V9_9EUKA</name>
<organism evidence="2 3">
    <name type="scientific">Planoprotostelium fungivorum</name>
    <dbReference type="NCBI Taxonomy" id="1890364"/>
    <lineage>
        <taxon>Eukaryota</taxon>
        <taxon>Amoebozoa</taxon>
        <taxon>Evosea</taxon>
        <taxon>Variosea</taxon>
        <taxon>Cavosteliida</taxon>
        <taxon>Cavosteliaceae</taxon>
        <taxon>Planoprotostelium</taxon>
    </lineage>
</organism>
<comment type="caution">
    <text evidence="2">The sequence shown here is derived from an EMBL/GenBank/DDBJ whole genome shotgun (WGS) entry which is preliminary data.</text>
</comment>
<feature type="compositionally biased region" description="Polar residues" evidence="1">
    <location>
        <begin position="81"/>
        <end position="92"/>
    </location>
</feature>
<proteinExistence type="predicted"/>
<dbReference type="Proteomes" id="UP000241769">
    <property type="component" value="Unassembled WGS sequence"/>
</dbReference>
<gene>
    <name evidence="2" type="ORF">PROFUN_11452</name>
</gene>
<sequence>MSNSKPSRNAAEEKQQPKVQDTKNNKSTLGSTNADDGGVQVSAKYDNTKKQAQQDSTSGSNKKPSGAQKDDSAGKKPSQADPKTTPSQQQASKLGKATKVENAGQSANINADDGGAQVDPKIDNTKKSAQQTSTSGSNKKPADAPKDDSAGKQPHSEGKNNLKPIINQNPEENTAPIKAKL</sequence>